<dbReference type="SUPFAM" id="SSF48498">
    <property type="entry name" value="Tetracyclin repressor-like, C-terminal domain"/>
    <property type="match status" value="1"/>
</dbReference>
<dbReference type="Pfam" id="PF02909">
    <property type="entry name" value="TetR_C_1"/>
    <property type="match status" value="1"/>
</dbReference>
<dbReference type="SUPFAM" id="SSF46689">
    <property type="entry name" value="Homeodomain-like"/>
    <property type="match status" value="1"/>
</dbReference>
<dbReference type="InterPro" id="IPR001647">
    <property type="entry name" value="HTH_TetR"/>
</dbReference>
<gene>
    <name evidence="6" type="ORF">G3M58_25030</name>
</gene>
<keyword evidence="3" id="KW-0804">Transcription</keyword>
<dbReference type="PANTHER" id="PTHR30055">
    <property type="entry name" value="HTH-TYPE TRANSCRIPTIONAL REGULATOR RUTR"/>
    <property type="match status" value="1"/>
</dbReference>
<dbReference type="Gene3D" id="1.10.10.60">
    <property type="entry name" value="Homeodomain-like"/>
    <property type="match status" value="1"/>
</dbReference>
<dbReference type="Gene3D" id="1.10.357.10">
    <property type="entry name" value="Tetracycline Repressor, domain 2"/>
    <property type="match status" value="1"/>
</dbReference>
<evidence type="ECO:0000259" key="5">
    <source>
        <dbReference type="PROSITE" id="PS50977"/>
    </source>
</evidence>
<comment type="caution">
    <text evidence="6">The sequence shown here is derived from an EMBL/GenBank/DDBJ whole genome shotgun (WGS) entry which is preliminary data.</text>
</comment>
<dbReference type="InterPro" id="IPR004111">
    <property type="entry name" value="Repressor_TetR_C"/>
</dbReference>
<dbReference type="GO" id="GO:0045892">
    <property type="term" value="P:negative regulation of DNA-templated transcription"/>
    <property type="evidence" value="ECO:0007669"/>
    <property type="project" value="InterPro"/>
</dbReference>
<evidence type="ECO:0000313" key="6">
    <source>
        <dbReference type="EMBL" id="NEE09699.1"/>
    </source>
</evidence>
<dbReference type="InterPro" id="IPR009057">
    <property type="entry name" value="Homeodomain-like_sf"/>
</dbReference>
<organism evidence="6">
    <name type="scientific">Streptomyces sp. SID7499</name>
    <dbReference type="NCBI Taxonomy" id="2706086"/>
    <lineage>
        <taxon>Bacteria</taxon>
        <taxon>Bacillati</taxon>
        <taxon>Actinomycetota</taxon>
        <taxon>Actinomycetes</taxon>
        <taxon>Kitasatosporales</taxon>
        <taxon>Streptomycetaceae</taxon>
        <taxon>Streptomyces</taxon>
    </lineage>
</organism>
<dbReference type="InterPro" id="IPR050109">
    <property type="entry name" value="HTH-type_TetR-like_transc_reg"/>
</dbReference>
<accession>A0A6G3WVY6</accession>
<evidence type="ECO:0000256" key="1">
    <source>
        <dbReference type="ARBA" id="ARBA00023015"/>
    </source>
</evidence>
<protein>
    <submittedName>
        <fullName evidence="6">TetR/AcrR family transcriptional regulator</fullName>
    </submittedName>
</protein>
<dbReference type="GO" id="GO:0003700">
    <property type="term" value="F:DNA-binding transcription factor activity"/>
    <property type="evidence" value="ECO:0007669"/>
    <property type="project" value="TreeGrafter"/>
</dbReference>
<proteinExistence type="predicted"/>
<dbReference type="AlphaFoldDB" id="A0A6G3WVY6"/>
<dbReference type="GO" id="GO:0000976">
    <property type="term" value="F:transcription cis-regulatory region binding"/>
    <property type="evidence" value="ECO:0007669"/>
    <property type="project" value="TreeGrafter"/>
</dbReference>
<feature type="domain" description="HTH tetR-type" evidence="5">
    <location>
        <begin position="17"/>
        <end position="77"/>
    </location>
</feature>
<evidence type="ECO:0000256" key="2">
    <source>
        <dbReference type="ARBA" id="ARBA00023125"/>
    </source>
</evidence>
<dbReference type="InterPro" id="IPR036271">
    <property type="entry name" value="Tet_transcr_reg_TetR-rel_C_sf"/>
</dbReference>
<evidence type="ECO:0000256" key="3">
    <source>
        <dbReference type="ARBA" id="ARBA00023163"/>
    </source>
</evidence>
<dbReference type="PANTHER" id="PTHR30055:SF151">
    <property type="entry name" value="TRANSCRIPTIONAL REGULATORY PROTEIN"/>
    <property type="match status" value="1"/>
</dbReference>
<name>A0A6G3WVY6_9ACTN</name>
<reference evidence="6" key="1">
    <citation type="submission" date="2020-01" db="EMBL/GenBank/DDBJ databases">
        <title>Insect and environment-associated Actinomycetes.</title>
        <authorList>
            <person name="Currrie C."/>
            <person name="Chevrette M."/>
            <person name="Carlson C."/>
            <person name="Stubbendieck R."/>
            <person name="Wendt-Pienkowski E."/>
        </authorList>
    </citation>
    <scope>NUCLEOTIDE SEQUENCE</scope>
    <source>
        <strain evidence="6">SID7499</strain>
    </source>
</reference>
<dbReference type="Pfam" id="PF00440">
    <property type="entry name" value="TetR_N"/>
    <property type="match status" value="1"/>
</dbReference>
<dbReference type="PROSITE" id="PS50977">
    <property type="entry name" value="HTH_TETR_2"/>
    <property type="match status" value="1"/>
</dbReference>
<keyword evidence="2 4" id="KW-0238">DNA-binding</keyword>
<dbReference type="EMBL" id="JAAGMN010002493">
    <property type="protein sequence ID" value="NEE09699.1"/>
    <property type="molecule type" value="Genomic_DNA"/>
</dbReference>
<feature type="DNA-binding region" description="H-T-H motif" evidence="4">
    <location>
        <begin position="40"/>
        <end position="59"/>
    </location>
</feature>
<keyword evidence="1" id="KW-0805">Transcription regulation</keyword>
<evidence type="ECO:0000256" key="4">
    <source>
        <dbReference type="PROSITE-ProRule" id="PRU00335"/>
    </source>
</evidence>
<sequence>MPATPRRRPATRKGRPVLTREIIVAKALEMAGAQGFPAITMRALAAELDVTVRALYNYVEDREEIVSLAVDLMLTSWNPPPLDPAAWETSVADYARSLRALYRRWPRALPVSLDEDTPPASVHPNRLLNLDHFLRLLRDVGLDLPSALAAHRQLSLLVLSFALVVDGPAGRAGDDRKTLVPDAWLTAHADLDIPVLREAAALPLPTPDEQFDELVSAVVDRIHAELSDTP</sequence>